<comment type="function">
    <text evidence="2">Antitoxin component of a type II toxin-antitoxin (TA) system.</text>
</comment>
<evidence type="ECO:0000313" key="3">
    <source>
        <dbReference type="EMBL" id="WXA92720.1"/>
    </source>
</evidence>
<dbReference type="InterPro" id="IPR051416">
    <property type="entry name" value="phD-YefM_TA_antitoxins"/>
</dbReference>
<dbReference type="EMBL" id="CP089982">
    <property type="protein sequence ID" value="WXA92720.1"/>
    <property type="molecule type" value="Genomic_DNA"/>
</dbReference>
<keyword evidence="4" id="KW-1185">Reference proteome</keyword>
<name>A0ABZ2K6F6_9BACT</name>
<dbReference type="InterPro" id="IPR006442">
    <property type="entry name" value="Antitoxin_Phd/YefM"/>
</dbReference>
<dbReference type="Gene3D" id="3.40.1620.10">
    <property type="entry name" value="YefM-like domain"/>
    <property type="match status" value="1"/>
</dbReference>
<evidence type="ECO:0000256" key="1">
    <source>
        <dbReference type="ARBA" id="ARBA00009981"/>
    </source>
</evidence>
<dbReference type="InterPro" id="IPR036165">
    <property type="entry name" value="YefM-like_sf"/>
</dbReference>
<dbReference type="NCBIfam" id="TIGR01552">
    <property type="entry name" value="phd_fam"/>
    <property type="match status" value="1"/>
</dbReference>
<protein>
    <recommendedName>
        <fullName evidence="2">Antitoxin</fullName>
    </recommendedName>
</protein>
<dbReference type="Proteomes" id="UP001379533">
    <property type="component" value="Chromosome"/>
</dbReference>
<proteinExistence type="inferred from homology"/>
<comment type="similarity">
    <text evidence="1 2">Belongs to the phD/YefM antitoxin family.</text>
</comment>
<dbReference type="Pfam" id="PF02604">
    <property type="entry name" value="PhdYeFM_antitox"/>
    <property type="match status" value="1"/>
</dbReference>
<dbReference type="PANTHER" id="PTHR35377">
    <property type="entry name" value="ANTITOXIN VAPB49-RELATED-RELATED"/>
    <property type="match status" value="1"/>
</dbReference>
<organism evidence="3 4">
    <name type="scientific">Pendulispora brunnea</name>
    <dbReference type="NCBI Taxonomy" id="2905690"/>
    <lineage>
        <taxon>Bacteria</taxon>
        <taxon>Pseudomonadati</taxon>
        <taxon>Myxococcota</taxon>
        <taxon>Myxococcia</taxon>
        <taxon>Myxococcales</taxon>
        <taxon>Sorangiineae</taxon>
        <taxon>Pendulisporaceae</taxon>
        <taxon>Pendulispora</taxon>
    </lineage>
</organism>
<gene>
    <name evidence="3" type="ORF">LZC95_40515</name>
</gene>
<evidence type="ECO:0000256" key="2">
    <source>
        <dbReference type="RuleBase" id="RU362080"/>
    </source>
</evidence>
<dbReference type="RefSeq" id="WP_394843322.1">
    <property type="nucleotide sequence ID" value="NZ_CP089982.1"/>
</dbReference>
<reference evidence="3 4" key="1">
    <citation type="submission" date="2021-12" db="EMBL/GenBank/DDBJ databases">
        <title>Discovery of the Pendulisporaceae a myxobacterial family with distinct sporulation behavior and unique specialized metabolism.</title>
        <authorList>
            <person name="Garcia R."/>
            <person name="Popoff A."/>
            <person name="Bader C.D."/>
            <person name="Loehr J."/>
            <person name="Walesch S."/>
            <person name="Walt C."/>
            <person name="Boldt J."/>
            <person name="Bunk B."/>
            <person name="Haeckl F.J.F.P.J."/>
            <person name="Gunesch A.P."/>
            <person name="Birkelbach J."/>
            <person name="Nuebel U."/>
            <person name="Pietschmann T."/>
            <person name="Bach T."/>
            <person name="Mueller R."/>
        </authorList>
    </citation>
    <scope>NUCLEOTIDE SEQUENCE [LARGE SCALE GENOMIC DNA]</scope>
    <source>
        <strain evidence="3 4">MSr12523</strain>
    </source>
</reference>
<evidence type="ECO:0000313" key="4">
    <source>
        <dbReference type="Proteomes" id="UP001379533"/>
    </source>
</evidence>
<sequence length="76" mass="8595">MKEVNVHEAKTHLSRLLQRVDAGEEIVIARGGRPIAKLVPFREPVQRVFGIDRGVFRVPDDFDAPLSDEILAAFER</sequence>
<dbReference type="SUPFAM" id="SSF143120">
    <property type="entry name" value="YefM-like"/>
    <property type="match status" value="1"/>
</dbReference>
<accession>A0ABZ2K6F6</accession>